<gene>
    <name evidence="2" type="ORF">SAMN05443245_6297</name>
</gene>
<dbReference type="RefSeq" id="WP_083380169.1">
    <property type="nucleotide sequence ID" value="NZ_FNKP01000003.1"/>
</dbReference>
<keyword evidence="3" id="KW-1185">Reference proteome</keyword>
<sequence>MSASQEARDGVDLQRRSAMLFGASAALVSAVPALLPVSAQAASESNGNDDQARVSAPPSAAAMGNRVVPTAEEPMHHVIMQNSQMRVMRVMIRPGQSTMWHAQNLTFVNTIINGSRSFIERKGEGAGKVVDMKTGSVRFGDYQTAGIVDQVSNIGDSLIHQVAFEVIALERGNYGNADRASVGAFSLVLDKPRVRGWRLRLQPGEIAAPYQQFGPGLRVILSGERLIEQSPGDIGKQTTLHKGDAFFTEAGTRTLTNGGETPLELIEYELL</sequence>
<dbReference type="InterPro" id="IPR006311">
    <property type="entry name" value="TAT_signal"/>
</dbReference>
<dbReference type="AlphaFoldDB" id="A0A1H1JFV8"/>
<dbReference type="Gene3D" id="2.60.120.10">
    <property type="entry name" value="Jelly Rolls"/>
    <property type="match status" value="2"/>
</dbReference>
<evidence type="ECO:0000313" key="2">
    <source>
        <dbReference type="EMBL" id="SDR48896.1"/>
    </source>
</evidence>
<organism evidence="2 3">
    <name type="scientific">Paraburkholderia fungorum</name>
    <dbReference type="NCBI Taxonomy" id="134537"/>
    <lineage>
        <taxon>Bacteria</taxon>
        <taxon>Pseudomonadati</taxon>
        <taxon>Pseudomonadota</taxon>
        <taxon>Betaproteobacteria</taxon>
        <taxon>Burkholderiales</taxon>
        <taxon>Burkholderiaceae</taxon>
        <taxon>Paraburkholderia</taxon>
    </lineage>
</organism>
<dbReference type="OrthoDB" id="7156875at2"/>
<dbReference type="InterPro" id="IPR011051">
    <property type="entry name" value="RmlC_Cupin_sf"/>
</dbReference>
<protein>
    <submittedName>
        <fullName evidence="2">Uncharacterized protein</fullName>
    </submittedName>
</protein>
<dbReference type="PROSITE" id="PS51318">
    <property type="entry name" value="TAT"/>
    <property type="match status" value="1"/>
</dbReference>
<evidence type="ECO:0000313" key="3">
    <source>
        <dbReference type="Proteomes" id="UP000183487"/>
    </source>
</evidence>
<accession>A0A1H1JFV8</accession>
<reference evidence="3" key="1">
    <citation type="submission" date="2016-10" db="EMBL/GenBank/DDBJ databases">
        <authorList>
            <person name="Varghese N."/>
        </authorList>
    </citation>
    <scope>NUCLEOTIDE SEQUENCE [LARGE SCALE GENOMIC DNA]</scope>
    <source>
        <strain evidence="3">GAS106B</strain>
    </source>
</reference>
<keyword evidence="1" id="KW-0732">Signal</keyword>
<feature type="chain" id="PRO_5010296301" evidence="1">
    <location>
        <begin position="42"/>
        <end position="271"/>
    </location>
</feature>
<evidence type="ECO:0000256" key="1">
    <source>
        <dbReference type="SAM" id="SignalP"/>
    </source>
</evidence>
<proteinExistence type="predicted"/>
<feature type="signal peptide" evidence="1">
    <location>
        <begin position="1"/>
        <end position="41"/>
    </location>
</feature>
<name>A0A1H1JFV8_9BURK</name>
<dbReference type="SUPFAM" id="SSF51182">
    <property type="entry name" value="RmlC-like cupins"/>
    <property type="match status" value="1"/>
</dbReference>
<dbReference type="EMBL" id="FNKP01000003">
    <property type="protein sequence ID" value="SDR48896.1"/>
    <property type="molecule type" value="Genomic_DNA"/>
</dbReference>
<dbReference type="InterPro" id="IPR014710">
    <property type="entry name" value="RmlC-like_jellyroll"/>
</dbReference>
<dbReference type="Proteomes" id="UP000183487">
    <property type="component" value="Unassembled WGS sequence"/>
</dbReference>